<organism evidence="2 3">
    <name type="scientific">Methylocapsa palsarum</name>
    <dbReference type="NCBI Taxonomy" id="1612308"/>
    <lineage>
        <taxon>Bacteria</taxon>
        <taxon>Pseudomonadati</taxon>
        <taxon>Pseudomonadota</taxon>
        <taxon>Alphaproteobacteria</taxon>
        <taxon>Hyphomicrobiales</taxon>
        <taxon>Beijerinckiaceae</taxon>
        <taxon>Methylocapsa</taxon>
    </lineage>
</organism>
<feature type="region of interest" description="Disordered" evidence="1">
    <location>
        <begin position="1"/>
        <end position="41"/>
    </location>
</feature>
<keyword evidence="3" id="KW-1185">Reference proteome</keyword>
<feature type="region of interest" description="Disordered" evidence="1">
    <location>
        <begin position="230"/>
        <end position="265"/>
    </location>
</feature>
<evidence type="ECO:0000313" key="2">
    <source>
        <dbReference type="EMBL" id="SFK79100.1"/>
    </source>
</evidence>
<accession>A0A1I4CET9</accession>
<dbReference type="Proteomes" id="UP000198755">
    <property type="component" value="Unassembled WGS sequence"/>
</dbReference>
<feature type="compositionally biased region" description="Basic residues" evidence="1">
    <location>
        <begin position="24"/>
        <end position="36"/>
    </location>
</feature>
<evidence type="ECO:0000313" key="3">
    <source>
        <dbReference type="Proteomes" id="UP000198755"/>
    </source>
</evidence>
<gene>
    <name evidence="2" type="ORF">SAMN05444581_12116</name>
</gene>
<dbReference type="EMBL" id="FOSN01000021">
    <property type="protein sequence ID" value="SFK79100.1"/>
    <property type="molecule type" value="Genomic_DNA"/>
</dbReference>
<proteinExistence type="predicted"/>
<reference evidence="2 3" key="1">
    <citation type="submission" date="2016-10" db="EMBL/GenBank/DDBJ databases">
        <authorList>
            <person name="de Groot N.N."/>
        </authorList>
    </citation>
    <scope>NUCLEOTIDE SEQUENCE [LARGE SCALE GENOMIC DNA]</scope>
    <source>
        <strain evidence="2 3">NE2</strain>
    </source>
</reference>
<dbReference type="AlphaFoldDB" id="A0A1I4CET9"/>
<protein>
    <submittedName>
        <fullName evidence="2">Uncharacterized protein</fullName>
    </submittedName>
</protein>
<dbReference type="RefSeq" id="WP_175492667.1">
    <property type="nucleotide sequence ID" value="NZ_FOSN01000021.1"/>
</dbReference>
<evidence type="ECO:0000256" key="1">
    <source>
        <dbReference type="SAM" id="MobiDB-lite"/>
    </source>
</evidence>
<dbReference type="STRING" id="1612308.SAMN05444581_12116"/>
<name>A0A1I4CET9_9HYPH</name>
<sequence length="265" mass="28719">MTEAVPDTKPVEGPSDTEASLIQKSRKRSRERHRRVEVKYNQKRSATGFEVSIDPPHSDKLGFRFRLYDAFGTTSDGFLFGEINRLCGALSGADGNIDEGDLNSALAVIDGQQPDSEIEAMLLSQLAATHALAMDNIGRTRRAQSLDVLRERGNLATKLQRTFVAQIEALSRLRRGGAQTVRVEHVHVYQGGQAIVGNICTEGGDKSANGGQPHEAIDQRAVAIALGPALLGENTPGETVHATGGEGEKKMSPPRWRSEKRRAKG</sequence>